<keyword evidence="3" id="KW-0067">ATP-binding</keyword>
<evidence type="ECO:0000313" key="4">
    <source>
        <dbReference type="EMBL" id="VDK44219.1"/>
    </source>
</evidence>
<sequence>MNAYKGFAIGEGDLLMGRKKRNGGADESNRWFAAVATYYEFRIQFQYLGYGTAKKQATINLTNTIFEVKRLIKRCFNDMKRWSFEAKIAKIAVQHCGATKHRIVEQISSMVLSKMKETADTYLGENVTDAVITVPAYFNVTQRQTTTDAPHQLANSSCHFLRYGQEVWQAAQCAHLQLGRNVGGDTHLSSEGINSPPIDHYVEMLSKEQKRKDLTSS</sequence>
<name>A0A0R3WFE4_TAEAS</name>
<reference evidence="4 5" key="2">
    <citation type="submission" date="2018-11" db="EMBL/GenBank/DDBJ databases">
        <authorList>
            <consortium name="Pathogen Informatics"/>
        </authorList>
    </citation>
    <scope>NUCLEOTIDE SEQUENCE [LARGE SCALE GENOMIC DNA]</scope>
</reference>
<dbReference type="EMBL" id="UYRS01019267">
    <property type="protein sequence ID" value="VDK44219.1"/>
    <property type="molecule type" value="Genomic_DNA"/>
</dbReference>
<evidence type="ECO:0000256" key="2">
    <source>
        <dbReference type="ARBA" id="ARBA00022741"/>
    </source>
</evidence>
<comment type="similarity">
    <text evidence="1">Belongs to the heat shock protein 70 family.</text>
</comment>
<accession>A0A0R3WFE4</accession>
<dbReference type="Proteomes" id="UP000282613">
    <property type="component" value="Unassembled WGS sequence"/>
</dbReference>
<dbReference type="STRING" id="60517.A0A0R3WFE4"/>
<dbReference type="GO" id="GO:0005524">
    <property type="term" value="F:ATP binding"/>
    <property type="evidence" value="ECO:0007669"/>
    <property type="project" value="UniProtKB-KW"/>
</dbReference>
<proteinExistence type="inferred from homology"/>
<dbReference type="GO" id="GO:0140662">
    <property type="term" value="F:ATP-dependent protein folding chaperone"/>
    <property type="evidence" value="ECO:0007669"/>
    <property type="project" value="InterPro"/>
</dbReference>
<gene>
    <name evidence="4" type="ORF">TASK_LOCUS9588</name>
</gene>
<keyword evidence="2" id="KW-0547">Nucleotide-binding</keyword>
<dbReference type="WBParaSite" id="TASK_0000958701-mRNA-1">
    <property type="protein sequence ID" value="TASK_0000958701-mRNA-1"/>
    <property type="gene ID" value="TASK_0000958701"/>
</dbReference>
<keyword evidence="5" id="KW-1185">Reference proteome</keyword>
<dbReference type="InterPro" id="IPR043129">
    <property type="entry name" value="ATPase_NBD"/>
</dbReference>
<evidence type="ECO:0000256" key="3">
    <source>
        <dbReference type="ARBA" id="ARBA00022840"/>
    </source>
</evidence>
<organism evidence="6">
    <name type="scientific">Taenia asiatica</name>
    <name type="common">Asian tapeworm</name>
    <dbReference type="NCBI Taxonomy" id="60517"/>
    <lineage>
        <taxon>Eukaryota</taxon>
        <taxon>Metazoa</taxon>
        <taxon>Spiralia</taxon>
        <taxon>Lophotrochozoa</taxon>
        <taxon>Platyhelminthes</taxon>
        <taxon>Cestoda</taxon>
        <taxon>Eucestoda</taxon>
        <taxon>Cyclophyllidea</taxon>
        <taxon>Taeniidae</taxon>
        <taxon>Taenia</taxon>
    </lineage>
</organism>
<dbReference type="Gene3D" id="3.30.420.40">
    <property type="match status" value="1"/>
</dbReference>
<dbReference type="OrthoDB" id="2401965at2759"/>
<evidence type="ECO:0000313" key="5">
    <source>
        <dbReference type="Proteomes" id="UP000282613"/>
    </source>
</evidence>
<dbReference type="AlphaFoldDB" id="A0A0R3WFE4"/>
<evidence type="ECO:0000313" key="6">
    <source>
        <dbReference type="WBParaSite" id="TASK_0000958701-mRNA-1"/>
    </source>
</evidence>
<dbReference type="SUPFAM" id="SSF53067">
    <property type="entry name" value="Actin-like ATPase domain"/>
    <property type="match status" value="1"/>
</dbReference>
<dbReference type="Pfam" id="PF00012">
    <property type="entry name" value="HSP70"/>
    <property type="match status" value="1"/>
</dbReference>
<dbReference type="PANTHER" id="PTHR19375">
    <property type="entry name" value="HEAT SHOCK PROTEIN 70KDA"/>
    <property type="match status" value="1"/>
</dbReference>
<evidence type="ECO:0000256" key="1">
    <source>
        <dbReference type="ARBA" id="ARBA00007381"/>
    </source>
</evidence>
<dbReference type="PRINTS" id="PR00301">
    <property type="entry name" value="HEATSHOCK70"/>
</dbReference>
<reference evidence="6" key="1">
    <citation type="submission" date="2017-02" db="UniProtKB">
        <authorList>
            <consortium name="WormBaseParasite"/>
        </authorList>
    </citation>
    <scope>IDENTIFICATION</scope>
</reference>
<dbReference type="InterPro" id="IPR013126">
    <property type="entry name" value="Hsp_70_fam"/>
</dbReference>
<protein>
    <submittedName>
        <fullName evidence="6">Heat shock protein 70</fullName>
    </submittedName>
</protein>